<dbReference type="GO" id="GO:0022857">
    <property type="term" value="F:transmembrane transporter activity"/>
    <property type="evidence" value="ECO:0007669"/>
    <property type="project" value="InterPro"/>
</dbReference>
<dbReference type="CDD" id="cd17352">
    <property type="entry name" value="MFS_MCT_SLC16"/>
    <property type="match status" value="1"/>
</dbReference>
<evidence type="ECO:0000256" key="3">
    <source>
        <dbReference type="SAM" id="MobiDB-lite"/>
    </source>
</evidence>
<feature type="transmembrane region" description="Helical" evidence="4">
    <location>
        <begin position="378"/>
        <end position="400"/>
    </location>
</feature>
<sequence length="478" mass="51299">MTVPSAQRGPHASTPAPSEKTSGKASVSNESPIDTDSSEVEEFKEGGYGWVVVASVLLVNAHTWGLNSSFAIFLAYYLRTGIIQGATPMTFAFVGGLSISMALLTSPLATVCIAKLGTRWTLRIGVVLQAASFVGASFSLQIWQLLLSQGVCFGIGLGFCFTSTVGIVSQWFTKRRSFANALSTSGSGFGGLIYALATNAMIQNLGLEWAFRIIAILSFVVNGAVSLIIRDRNKAVGAIHVAFHFPLLKKPEFWLYMSWGFFSMIGYVITVFSLTDYAQSVGFAPSRGSIVAAVFNLSQGVGRPLIGLSSDKYGRLNIAGLGTLAAGLSCFFIWIFAGKTYAGLIVYALFGVFSGVIWPCVAPVGAEVVGLQLLPSALSIYWLGMVLPATFAEVIALVLKNPGVNGYIHVQIFTGVMYLAAFASIWLLRSWKLRQIDTLSLDDEKEEESGLRGQHIAPAQIPAAALSYFRAMITVKRI</sequence>
<evidence type="ECO:0000256" key="4">
    <source>
        <dbReference type="SAM" id="Phobius"/>
    </source>
</evidence>
<proteinExistence type="inferred from homology"/>
<dbReference type="EMBL" id="JAUKUD010000001">
    <property type="protein sequence ID" value="KAK0754032.1"/>
    <property type="molecule type" value="Genomic_DNA"/>
</dbReference>
<evidence type="ECO:0000256" key="2">
    <source>
        <dbReference type="ARBA" id="ARBA00006727"/>
    </source>
</evidence>
<protein>
    <submittedName>
        <fullName evidence="5">Major facilitator superfamily domain-containing protein</fullName>
    </submittedName>
</protein>
<feature type="transmembrane region" description="Helical" evidence="4">
    <location>
        <begin position="178"/>
        <end position="197"/>
    </location>
</feature>
<feature type="region of interest" description="Disordered" evidence="3">
    <location>
        <begin position="1"/>
        <end position="39"/>
    </location>
</feature>
<feature type="transmembrane region" description="Helical" evidence="4">
    <location>
        <begin position="209"/>
        <end position="229"/>
    </location>
</feature>
<dbReference type="Proteomes" id="UP001172155">
    <property type="component" value="Unassembled WGS sequence"/>
</dbReference>
<reference evidence="5" key="1">
    <citation type="submission" date="2023-06" db="EMBL/GenBank/DDBJ databases">
        <title>Genome-scale phylogeny and comparative genomics of the fungal order Sordariales.</title>
        <authorList>
            <consortium name="Lawrence Berkeley National Laboratory"/>
            <person name="Hensen N."/>
            <person name="Bonometti L."/>
            <person name="Westerberg I."/>
            <person name="Brannstrom I.O."/>
            <person name="Guillou S."/>
            <person name="Cros-Aarteil S."/>
            <person name="Calhoun S."/>
            <person name="Haridas S."/>
            <person name="Kuo A."/>
            <person name="Mondo S."/>
            <person name="Pangilinan J."/>
            <person name="Riley R."/>
            <person name="LaButti K."/>
            <person name="Andreopoulos B."/>
            <person name="Lipzen A."/>
            <person name="Chen C."/>
            <person name="Yanf M."/>
            <person name="Daum C."/>
            <person name="Ng V."/>
            <person name="Clum A."/>
            <person name="Steindorff A."/>
            <person name="Ohm R."/>
            <person name="Martin F."/>
            <person name="Silar P."/>
            <person name="Natvig D."/>
            <person name="Lalanne C."/>
            <person name="Gautier V."/>
            <person name="Ament-velasquez S.L."/>
            <person name="Kruys A."/>
            <person name="Hutchinson M.I."/>
            <person name="Powell A.J."/>
            <person name="Barry K."/>
            <person name="Miller A.N."/>
            <person name="Grigoriev I.V."/>
            <person name="Debuchy R."/>
            <person name="Gladieux P."/>
            <person name="Thoren M.H."/>
            <person name="Johannesson H."/>
        </authorList>
    </citation>
    <scope>NUCLEOTIDE SEQUENCE</scope>
    <source>
        <strain evidence="5">SMH3187-1</strain>
    </source>
</reference>
<dbReference type="SUPFAM" id="SSF103473">
    <property type="entry name" value="MFS general substrate transporter"/>
    <property type="match status" value="1"/>
</dbReference>
<gene>
    <name evidence="5" type="ORF">B0T18DRAFT_315350</name>
</gene>
<dbReference type="Gene3D" id="1.20.1250.20">
    <property type="entry name" value="MFS general substrate transporter like domains"/>
    <property type="match status" value="2"/>
</dbReference>
<dbReference type="InterPro" id="IPR050327">
    <property type="entry name" value="Proton-linked_MCT"/>
</dbReference>
<keyword evidence="4" id="KW-0812">Transmembrane</keyword>
<feature type="transmembrane region" description="Helical" evidence="4">
    <location>
        <begin position="120"/>
        <end position="140"/>
    </location>
</feature>
<dbReference type="PANTHER" id="PTHR11360:SF315">
    <property type="entry name" value="TRANSPORTER MCH2-RELATED"/>
    <property type="match status" value="1"/>
</dbReference>
<dbReference type="AlphaFoldDB" id="A0AA40FA38"/>
<feature type="transmembrane region" description="Helical" evidence="4">
    <location>
        <begin position="406"/>
        <end position="428"/>
    </location>
</feature>
<comment type="similarity">
    <text evidence="2">Belongs to the major facilitator superfamily. Monocarboxylate porter (TC 2.A.1.13) family.</text>
</comment>
<dbReference type="InterPro" id="IPR011701">
    <property type="entry name" value="MFS"/>
</dbReference>
<feature type="transmembrane region" description="Helical" evidence="4">
    <location>
        <begin position="90"/>
        <end position="113"/>
    </location>
</feature>
<comment type="caution">
    <text evidence="5">The sequence shown here is derived from an EMBL/GenBank/DDBJ whole genome shotgun (WGS) entry which is preliminary data.</text>
</comment>
<name>A0AA40FA38_9PEZI</name>
<dbReference type="GO" id="GO:0016020">
    <property type="term" value="C:membrane"/>
    <property type="evidence" value="ECO:0007669"/>
    <property type="project" value="UniProtKB-SubCell"/>
</dbReference>
<evidence type="ECO:0000313" key="6">
    <source>
        <dbReference type="Proteomes" id="UP001172155"/>
    </source>
</evidence>
<keyword evidence="4" id="KW-0472">Membrane</keyword>
<comment type="subcellular location">
    <subcellularLocation>
        <location evidence="1">Membrane</location>
        <topology evidence="1">Multi-pass membrane protein</topology>
    </subcellularLocation>
</comment>
<evidence type="ECO:0000313" key="5">
    <source>
        <dbReference type="EMBL" id="KAK0754032.1"/>
    </source>
</evidence>
<dbReference type="Pfam" id="PF07690">
    <property type="entry name" value="MFS_1"/>
    <property type="match status" value="1"/>
</dbReference>
<dbReference type="InterPro" id="IPR036259">
    <property type="entry name" value="MFS_trans_sf"/>
</dbReference>
<feature type="transmembrane region" description="Helical" evidence="4">
    <location>
        <begin position="146"/>
        <end position="166"/>
    </location>
</feature>
<feature type="transmembrane region" description="Helical" evidence="4">
    <location>
        <begin position="344"/>
        <end position="366"/>
    </location>
</feature>
<evidence type="ECO:0000256" key="1">
    <source>
        <dbReference type="ARBA" id="ARBA00004141"/>
    </source>
</evidence>
<keyword evidence="4" id="KW-1133">Transmembrane helix</keyword>
<keyword evidence="6" id="KW-1185">Reference proteome</keyword>
<feature type="compositionally biased region" description="Polar residues" evidence="3">
    <location>
        <begin position="15"/>
        <end position="35"/>
    </location>
</feature>
<feature type="transmembrane region" description="Helical" evidence="4">
    <location>
        <begin position="253"/>
        <end position="274"/>
    </location>
</feature>
<accession>A0AA40FA38</accession>
<feature type="transmembrane region" description="Helical" evidence="4">
    <location>
        <begin position="48"/>
        <end position="78"/>
    </location>
</feature>
<organism evidence="5 6">
    <name type="scientific">Schizothecium vesticola</name>
    <dbReference type="NCBI Taxonomy" id="314040"/>
    <lineage>
        <taxon>Eukaryota</taxon>
        <taxon>Fungi</taxon>
        <taxon>Dikarya</taxon>
        <taxon>Ascomycota</taxon>
        <taxon>Pezizomycotina</taxon>
        <taxon>Sordariomycetes</taxon>
        <taxon>Sordariomycetidae</taxon>
        <taxon>Sordariales</taxon>
        <taxon>Schizotheciaceae</taxon>
        <taxon>Schizothecium</taxon>
    </lineage>
</organism>
<dbReference type="PANTHER" id="PTHR11360">
    <property type="entry name" value="MONOCARBOXYLATE TRANSPORTER"/>
    <property type="match status" value="1"/>
</dbReference>
<feature type="transmembrane region" description="Helical" evidence="4">
    <location>
        <begin position="318"/>
        <end position="338"/>
    </location>
</feature>